<evidence type="ECO:0000313" key="3">
    <source>
        <dbReference type="Proteomes" id="UP000256321"/>
    </source>
</evidence>
<keyword evidence="4" id="KW-1185">Reference proteome</keyword>
<name>A0A3D8HBX7_9BACT</name>
<dbReference type="EMBL" id="QREV01000038">
    <property type="protein sequence ID" value="RDU48464.1"/>
    <property type="molecule type" value="Genomic_DNA"/>
</dbReference>
<dbReference type="Proteomes" id="UP000629596">
    <property type="component" value="Unassembled WGS sequence"/>
</dbReference>
<proteinExistence type="predicted"/>
<sequence length="156" mass="18375">MEIALNPPVLSIEFDNTTKFQEILSLEEKMNVFFKDRFYSDSVESYYIEFICVSPAFRPFNKPKRTKYYSDVTLNNPFIQGEKNHFCKILAVSMDLDFESFYQSNEKEGFNIIGNTLLKFLESLKYPQVIKSFDKNRFNNDMKDFFVQIGCTIVTP</sequence>
<dbReference type="AlphaFoldDB" id="A0A3D8HBX7"/>
<organism evidence="2 3">
    <name type="scientific">Parabacteroides acidifaciens</name>
    <dbReference type="NCBI Taxonomy" id="2290935"/>
    <lineage>
        <taxon>Bacteria</taxon>
        <taxon>Pseudomonadati</taxon>
        <taxon>Bacteroidota</taxon>
        <taxon>Bacteroidia</taxon>
        <taxon>Bacteroidales</taxon>
        <taxon>Tannerellaceae</taxon>
        <taxon>Parabacteroides</taxon>
    </lineage>
</organism>
<evidence type="ECO:0000313" key="4">
    <source>
        <dbReference type="Proteomes" id="UP000629596"/>
    </source>
</evidence>
<accession>A0A3D8HBX7</accession>
<dbReference type="RefSeq" id="WP_115500335.1">
    <property type="nucleotide sequence ID" value="NZ_JACRTI010000038.1"/>
</dbReference>
<reference evidence="2 3" key="1">
    <citation type="submission" date="2018-07" db="EMBL/GenBank/DDBJ databases">
        <title>Parabacteroides acidifaciens nov. sp., isolated from human feces.</title>
        <authorList>
            <person name="Wang Y.J."/>
        </authorList>
    </citation>
    <scope>NUCLEOTIDE SEQUENCE [LARGE SCALE GENOMIC DNA]</scope>
    <source>
        <strain evidence="2 3">426-9</strain>
    </source>
</reference>
<gene>
    <name evidence="2" type="ORF">DWU89_14440</name>
    <name evidence="1" type="ORF">H8784_14075</name>
</gene>
<dbReference type="Proteomes" id="UP000256321">
    <property type="component" value="Unassembled WGS sequence"/>
</dbReference>
<evidence type="ECO:0000313" key="1">
    <source>
        <dbReference type="EMBL" id="MBC8602842.1"/>
    </source>
</evidence>
<protein>
    <submittedName>
        <fullName evidence="2">Uncharacterized protein</fullName>
    </submittedName>
</protein>
<comment type="caution">
    <text evidence="2">The sequence shown here is derived from an EMBL/GenBank/DDBJ whole genome shotgun (WGS) entry which is preliminary data.</text>
</comment>
<dbReference type="EMBL" id="JACRTI010000038">
    <property type="protein sequence ID" value="MBC8602842.1"/>
    <property type="molecule type" value="Genomic_DNA"/>
</dbReference>
<evidence type="ECO:0000313" key="2">
    <source>
        <dbReference type="EMBL" id="RDU48464.1"/>
    </source>
</evidence>
<reference evidence="1 4" key="2">
    <citation type="submission" date="2020-08" db="EMBL/GenBank/DDBJ databases">
        <title>Genome public.</title>
        <authorList>
            <person name="Liu C."/>
            <person name="Sun Q."/>
        </authorList>
    </citation>
    <scope>NUCLEOTIDE SEQUENCE [LARGE SCALE GENOMIC DNA]</scope>
    <source>
        <strain evidence="1 4">426_9</strain>
    </source>
</reference>